<feature type="compositionally biased region" description="Acidic residues" evidence="1">
    <location>
        <begin position="290"/>
        <end position="307"/>
    </location>
</feature>
<evidence type="ECO:0000256" key="1">
    <source>
        <dbReference type="SAM" id="MobiDB-lite"/>
    </source>
</evidence>
<evidence type="ECO:0000313" key="3">
    <source>
        <dbReference type="Proteomes" id="UP000077671"/>
    </source>
</evidence>
<sequence>MPGPAKRKASSSLPANPAPSPAKKGTTGKKGRKGNTSAVNDDSSALASAAALDKSPAAIDNTGEGSVESGSGVEHAGVVVGSAEENVVAASESSAAAGSVSTLSVPITPAKSKNKTEVTPQWKNDAFGPGHPSSYTILLNWLQEDNNYDKWKGSEGNTQEELAQDIVQRMKKFKIKQIRKPGAVVDKIKAMEKSFRDANDWRKQTGQGVLDDAADLGGDGDENEEEEGQLRLALALSSVEDTVRKMCPFYYELAEVMGDRIAANPKGSYSTSAIDDPAGESLRGHLLASDQEEDDEEDGGEDDGEDEQGGKEVEIGAEKNVEEGRKDKGKQKATEKREKEEVKKEGKGRPSDSGRKFGKKDTSNTPKRKINAIELVMEERAKARGQMEAELNAAKVEAAKMDVEVSATKIKAERLGAIMALARELRNQDENLSFSEAMKEAQTMYEAM</sequence>
<comment type="caution">
    <text evidence="2">The sequence shown here is derived from an EMBL/GenBank/DDBJ whole genome shotgun (WGS) entry which is preliminary data.</text>
</comment>
<dbReference type="AlphaFoldDB" id="A0A8T8SKN1"/>
<dbReference type="PANTHER" id="PTHR33324">
    <property type="entry name" value="EXPRESSED PROTEIN"/>
    <property type="match status" value="1"/>
</dbReference>
<feature type="compositionally biased region" description="Low complexity" evidence="1">
    <location>
        <begin position="10"/>
        <end position="25"/>
    </location>
</feature>
<accession>A0A8T8SKN1</accession>
<feature type="region of interest" description="Disordered" evidence="1">
    <location>
        <begin position="202"/>
        <end position="229"/>
    </location>
</feature>
<feature type="compositionally biased region" description="Low complexity" evidence="1">
    <location>
        <begin position="37"/>
        <end position="101"/>
    </location>
</feature>
<reference evidence="2" key="2">
    <citation type="journal article" date="2019" name="IMA Fungus">
        <title>Genome sequencing and comparison of five Tilletia species to identify candidate genes for the detection of regulated species infecting wheat.</title>
        <authorList>
            <person name="Nguyen H.D.T."/>
            <person name="Sultana T."/>
            <person name="Kesanakurti P."/>
            <person name="Hambleton S."/>
        </authorList>
    </citation>
    <scope>NUCLEOTIDE SEQUENCE</scope>
    <source>
        <strain evidence="2">DAOMC 238032</strain>
    </source>
</reference>
<feature type="compositionally biased region" description="Basic and acidic residues" evidence="1">
    <location>
        <begin position="308"/>
        <end position="362"/>
    </location>
</feature>
<name>A0A8T8SKN1_9BASI</name>
<reference evidence="2" key="1">
    <citation type="submission" date="2016-04" db="EMBL/GenBank/DDBJ databases">
        <authorList>
            <person name="Nguyen H.D."/>
            <person name="Kesanakurti P."/>
            <person name="Cullis J."/>
            <person name="Levesque C.A."/>
            <person name="Hambleton S."/>
        </authorList>
    </citation>
    <scope>NUCLEOTIDE SEQUENCE</scope>
    <source>
        <strain evidence="2">DAOMC 238032</strain>
    </source>
</reference>
<dbReference type="PANTHER" id="PTHR33324:SF2">
    <property type="entry name" value="MYB_SANT-LIKE DNA-BINDING DOMAIN-CONTAINING PROTEIN"/>
    <property type="match status" value="1"/>
</dbReference>
<proteinExistence type="predicted"/>
<gene>
    <name evidence="2" type="ORF">A4X03_0g8019</name>
</gene>
<dbReference type="Proteomes" id="UP000077671">
    <property type="component" value="Unassembled WGS sequence"/>
</dbReference>
<feature type="region of interest" description="Disordered" evidence="1">
    <location>
        <begin position="1"/>
        <end position="129"/>
    </location>
</feature>
<feature type="compositionally biased region" description="Acidic residues" evidence="1">
    <location>
        <begin position="212"/>
        <end position="227"/>
    </location>
</feature>
<protein>
    <submittedName>
        <fullName evidence="2">Uncharacterized protein</fullName>
    </submittedName>
</protein>
<dbReference type="EMBL" id="LWDD02002172">
    <property type="protein sequence ID" value="KAE8242499.1"/>
    <property type="molecule type" value="Genomic_DNA"/>
</dbReference>
<organism evidence="2 3">
    <name type="scientific">Tilletia caries</name>
    <name type="common">wheat bunt fungus</name>
    <dbReference type="NCBI Taxonomy" id="13290"/>
    <lineage>
        <taxon>Eukaryota</taxon>
        <taxon>Fungi</taxon>
        <taxon>Dikarya</taxon>
        <taxon>Basidiomycota</taxon>
        <taxon>Ustilaginomycotina</taxon>
        <taxon>Exobasidiomycetes</taxon>
        <taxon>Tilletiales</taxon>
        <taxon>Tilletiaceae</taxon>
        <taxon>Tilletia</taxon>
    </lineage>
</organism>
<evidence type="ECO:0000313" key="2">
    <source>
        <dbReference type="EMBL" id="KAE8242499.1"/>
    </source>
</evidence>
<feature type="region of interest" description="Disordered" evidence="1">
    <location>
        <begin position="267"/>
        <end position="369"/>
    </location>
</feature>